<dbReference type="SUPFAM" id="SSF46689">
    <property type="entry name" value="Homeodomain-like"/>
    <property type="match status" value="2"/>
</dbReference>
<dbReference type="Gene3D" id="2.60.120.280">
    <property type="entry name" value="Regulatory protein AraC"/>
    <property type="match status" value="1"/>
</dbReference>
<dbReference type="RefSeq" id="WP_188887356.1">
    <property type="nucleotide sequence ID" value="NZ_BMHY01000001.1"/>
</dbReference>
<feature type="domain" description="HTH araC/xylS-type" evidence="4">
    <location>
        <begin position="177"/>
        <end position="275"/>
    </location>
</feature>
<dbReference type="GO" id="GO:0043565">
    <property type="term" value="F:sequence-specific DNA binding"/>
    <property type="evidence" value="ECO:0007669"/>
    <property type="project" value="InterPro"/>
</dbReference>
<dbReference type="InterPro" id="IPR037923">
    <property type="entry name" value="HTH-like"/>
</dbReference>
<evidence type="ECO:0000259" key="4">
    <source>
        <dbReference type="PROSITE" id="PS01124"/>
    </source>
</evidence>
<dbReference type="PANTHER" id="PTHR43280">
    <property type="entry name" value="ARAC-FAMILY TRANSCRIPTIONAL REGULATOR"/>
    <property type="match status" value="1"/>
</dbReference>
<protein>
    <submittedName>
        <fullName evidence="5">Transcriptional regulator</fullName>
    </submittedName>
</protein>
<evidence type="ECO:0000313" key="6">
    <source>
        <dbReference type="Proteomes" id="UP000600247"/>
    </source>
</evidence>
<dbReference type="PANTHER" id="PTHR43280:SF2">
    <property type="entry name" value="HTH-TYPE TRANSCRIPTIONAL REGULATOR EXSA"/>
    <property type="match status" value="1"/>
</dbReference>
<gene>
    <name evidence="5" type="ORF">GCM10010918_05100</name>
</gene>
<dbReference type="Proteomes" id="UP000600247">
    <property type="component" value="Unassembled WGS sequence"/>
</dbReference>
<evidence type="ECO:0000256" key="3">
    <source>
        <dbReference type="ARBA" id="ARBA00023163"/>
    </source>
</evidence>
<dbReference type="AlphaFoldDB" id="A0A917GSF6"/>
<dbReference type="PROSITE" id="PS01124">
    <property type="entry name" value="HTH_ARAC_FAMILY_2"/>
    <property type="match status" value="1"/>
</dbReference>
<dbReference type="InterPro" id="IPR009057">
    <property type="entry name" value="Homeodomain-like_sf"/>
</dbReference>
<dbReference type="Pfam" id="PF12833">
    <property type="entry name" value="HTH_18"/>
    <property type="match status" value="1"/>
</dbReference>
<keyword evidence="6" id="KW-1185">Reference proteome</keyword>
<dbReference type="InterPro" id="IPR018060">
    <property type="entry name" value="HTH_AraC"/>
</dbReference>
<dbReference type="SUPFAM" id="SSF51215">
    <property type="entry name" value="Regulatory protein AraC"/>
    <property type="match status" value="1"/>
</dbReference>
<keyword evidence="3" id="KW-0804">Transcription</keyword>
<keyword evidence="1" id="KW-0805">Transcription regulation</keyword>
<name>A0A917GSF6_9BACL</name>
<organism evidence="5 6">
    <name type="scientific">Paenibacillus radicis</name>
    <name type="common">ex Gao et al. 2016</name>
    <dbReference type="NCBI Taxonomy" id="1737354"/>
    <lineage>
        <taxon>Bacteria</taxon>
        <taxon>Bacillati</taxon>
        <taxon>Bacillota</taxon>
        <taxon>Bacilli</taxon>
        <taxon>Bacillales</taxon>
        <taxon>Paenibacillaceae</taxon>
        <taxon>Paenibacillus</taxon>
    </lineage>
</organism>
<proteinExistence type="predicted"/>
<reference evidence="5 6" key="1">
    <citation type="journal article" date="2014" name="Int. J. Syst. Evol. Microbiol.">
        <title>Complete genome sequence of Corynebacterium casei LMG S-19264T (=DSM 44701T), isolated from a smear-ripened cheese.</title>
        <authorList>
            <consortium name="US DOE Joint Genome Institute (JGI-PGF)"/>
            <person name="Walter F."/>
            <person name="Albersmeier A."/>
            <person name="Kalinowski J."/>
            <person name="Ruckert C."/>
        </authorList>
    </citation>
    <scope>NUCLEOTIDE SEQUENCE [LARGE SCALE GENOMIC DNA]</scope>
    <source>
        <strain evidence="5 6">CGMCC 1.15286</strain>
    </source>
</reference>
<evidence type="ECO:0000313" key="5">
    <source>
        <dbReference type="EMBL" id="GGG55225.1"/>
    </source>
</evidence>
<dbReference type="GO" id="GO:0003700">
    <property type="term" value="F:DNA-binding transcription factor activity"/>
    <property type="evidence" value="ECO:0007669"/>
    <property type="project" value="InterPro"/>
</dbReference>
<evidence type="ECO:0000256" key="1">
    <source>
        <dbReference type="ARBA" id="ARBA00023015"/>
    </source>
</evidence>
<dbReference type="Pfam" id="PF02311">
    <property type="entry name" value="AraC_binding"/>
    <property type="match status" value="1"/>
</dbReference>
<evidence type="ECO:0000256" key="2">
    <source>
        <dbReference type="ARBA" id="ARBA00023125"/>
    </source>
</evidence>
<dbReference type="SMART" id="SM00342">
    <property type="entry name" value="HTH_ARAC"/>
    <property type="match status" value="1"/>
</dbReference>
<dbReference type="InterPro" id="IPR003313">
    <property type="entry name" value="AraC-bd"/>
</dbReference>
<dbReference type="EMBL" id="BMHY01000001">
    <property type="protein sequence ID" value="GGG55225.1"/>
    <property type="molecule type" value="Genomic_DNA"/>
</dbReference>
<dbReference type="InterPro" id="IPR020449">
    <property type="entry name" value="Tscrpt_reg_AraC-type_HTH"/>
</dbReference>
<comment type="caution">
    <text evidence="5">The sequence shown here is derived from an EMBL/GenBank/DDBJ whole genome shotgun (WGS) entry which is preliminary data.</text>
</comment>
<keyword evidence="2" id="KW-0238">DNA-binding</keyword>
<sequence>MNTIHDKSAFSDLLQSLQILLHEAHVTQVTVHWGETDAVQPYNKLYFITEGDGWLKIGSETYHPKPGQLLLVPAHTQHSFSTVAGQLPYRKYYCHFNVMAGPFDLFQWIGVPLCIDAADYARTERQFADMVAYYHSGGSVVGKIREKQALLDIVATFLELVPMRVLQHRTEEMNRLGIIQHFVESRLGSGISIEQMAEAVHLHPNYFITYFKKHFGMSPLKYVNRKRTEHAKLLLTTTPLSIKEIADQTGFKETNHFTKFFRKETSFTPTDYRSAFTAAP</sequence>
<accession>A0A917GSF6</accession>
<dbReference type="PRINTS" id="PR00032">
    <property type="entry name" value="HTHARAC"/>
</dbReference>
<dbReference type="Gene3D" id="1.10.10.60">
    <property type="entry name" value="Homeodomain-like"/>
    <property type="match status" value="2"/>
</dbReference>